<name>A0A9P4JLV2_9PLEO</name>
<dbReference type="OrthoDB" id="3643156at2759"/>
<comment type="caution">
    <text evidence="2">The sequence shown here is derived from an EMBL/GenBank/DDBJ whole genome shotgun (WGS) entry which is preliminary data.</text>
</comment>
<dbReference type="AlphaFoldDB" id="A0A9P4JLV2"/>
<keyword evidence="3" id="KW-1185">Reference proteome</keyword>
<evidence type="ECO:0000313" key="2">
    <source>
        <dbReference type="EMBL" id="KAF2200639.1"/>
    </source>
</evidence>
<evidence type="ECO:0000313" key="3">
    <source>
        <dbReference type="Proteomes" id="UP000799536"/>
    </source>
</evidence>
<dbReference type="Proteomes" id="UP000799536">
    <property type="component" value="Unassembled WGS sequence"/>
</dbReference>
<protein>
    <submittedName>
        <fullName evidence="2">Uncharacterized protein</fullName>
    </submittedName>
</protein>
<gene>
    <name evidence="2" type="ORF">GQ43DRAFT_481388</name>
</gene>
<keyword evidence="1" id="KW-0732">Signal</keyword>
<evidence type="ECO:0000256" key="1">
    <source>
        <dbReference type="SAM" id="SignalP"/>
    </source>
</evidence>
<reference evidence="2" key="1">
    <citation type="journal article" date="2020" name="Stud. Mycol.">
        <title>101 Dothideomycetes genomes: a test case for predicting lifestyles and emergence of pathogens.</title>
        <authorList>
            <person name="Haridas S."/>
            <person name="Albert R."/>
            <person name="Binder M."/>
            <person name="Bloem J."/>
            <person name="Labutti K."/>
            <person name="Salamov A."/>
            <person name="Andreopoulos B."/>
            <person name="Baker S."/>
            <person name="Barry K."/>
            <person name="Bills G."/>
            <person name="Bluhm B."/>
            <person name="Cannon C."/>
            <person name="Castanera R."/>
            <person name="Culley D."/>
            <person name="Daum C."/>
            <person name="Ezra D."/>
            <person name="Gonzalez J."/>
            <person name="Henrissat B."/>
            <person name="Kuo A."/>
            <person name="Liang C."/>
            <person name="Lipzen A."/>
            <person name="Lutzoni F."/>
            <person name="Magnuson J."/>
            <person name="Mondo S."/>
            <person name="Nolan M."/>
            <person name="Ohm R."/>
            <person name="Pangilinan J."/>
            <person name="Park H.-J."/>
            <person name="Ramirez L."/>
            <person name="Alfaro M."/>
            <person name="Sun H."/>
            <person name="Tritt A."/>
            <person name="Yoshinaga Y."/>
            <person name="Zwiers L.-H."/>
            <person name="Turgeon B."/>
            <person name="Goodwin S."/>
            <person name="Spatafora J."/>
            <person name="Crous P."/>
            <person name="Grigoriev I."/>
        </authorList>
    </citation>
    <scope>NUCLEOTIDE SEQUENCE</scope>
    <source>
        <strain evidence="2">ATCC 74209</strain>
    </source>
</reference>
<organism evidence="2 3">
    <name type="scientific">Delitschia confertaspora ATCC 74209</name>
    <dbReference type="NCBI Taxonomy" id="1513339"/>
    <lineage>
        <taxon>Eukaryota</taxon>
        <taxon>Fungi</taxon>
        <taxon>Dikarya</taxon>
        <taxon>Ascomycota</taxon>
        <taxon>Pezizomycotina</taxon>
        <taxon>Dothideomycetes</taxon>
        <taxon>Pleosporomycetidae</taxon>
        <taxon>Pleosporales</taxon>
        <taxon>Delitschiaceae</taxon>
        <taxon>Delitschia</taxon>
    </lineage>
</organism>
<dbReference type="EMBL" id="ML994012">
    <property type="protein sequence ID" value="KAF2200639.1"/>
    <property type="molecule type" value="Genomic_DNA"/>
</dbReference>
<proteinExistence type="predicted"/>
<accession>A0A9P4JLV2</accession>
<feature type="signal peptide" evidence="1">
    <location>
        <begin position="1"/>
        <end position="26"/>
    </location>
</feature>
<sequence>MHRVGLSLVSACIIICLLWSFQSTRMETTARESSAVGISLAANHGTISVRHDDGSFKDISRIDGDEHYFRVIQRLSSPCITHPSPPYHDLEEMWKDWPRQAWRSARKRAGRPASSDVGVLVDMLKRLADTASSYTGPIVSAVISYPSAICLYQEDIVDAAEYLSLRALKGNHFYQPREMVAAYAGHGMGLCKSFKDKEKCTTEGLKLPERDVLLVEYTEVALLLHGGGMREAIDLATHDFDEAASFKLGSKAVCEKYGALKVQEFVLQFLRRRYRFLEPPQKMTVIMTGSEESVQNSEVQEAVKTAVEEMGSAADMLTSLPEYIAARGAAELAWRAQVQDERMDL</sequence>
<feature type="chain" id="PRO_5040325244" evidence="1">
    <location>
        <begin position="27"/>
        <end position="345"/>
    </location>
</feature>